<feature type="compositionally biased region" description="Basic and acidic residues" evidence="1">
    <location>
        <begin position="99"/>
        <end position="109"/>
    </location>
</feature>
<dbReference type="OrthoDB" id="1437799at2"/>
<reference evidence="2 3" key="1">
    <citation type="submission" date="2019-03" db="EMBL/GenBank/DDBJ databases">
        <title>Arenimonas daejeonensis sp. nov., isolated from compost.</title>
        <authorList>
            <person name="Jeon C.O."/>
        </authorList>
    </citation>
    <scope>NUCLEOTIDE SEQUENCE [LARGE SCALE GENOMIC DNA]</scope>
    <source>
        <strain evidence="2 3">R29</strain>
    </source>
</reference>
<dbReference type="Proteomes" id="UP000305760">
    <property type="component" value="Unassembled WGS sequence"/>
</dbReference>
<name>A0A5C4RXF9_9GAMM</name>
<organism evidence="2 3">
    <name type="scientific">Arenimonas terrae</name>
    <dbReference type="NCBI Taxonomy" id="2546226"/>
    <lineage>
        <taxon>Bacteria</taxon>
        <taxon>Pseudomonadati</taxon>
        <taxon>Pseudomonadota</taxon>
        <taxon>Gammaproteobacteria</taxon>
        <taxon>Lysobacterales</taxon>
        <taxon>Lysobacteraceae</taxon>
        <taxon>Arenimonas</taxon>
    </lineage>
</organism>
<evidence type="ECO:0000313" key="3">
    <source>
        <dbReference type="Proteomes" id="UP000305760"/>
    </source>
</evidence>
<sequence>MTADGPQHELTVDEIKMQYIKPVFGADCGPFGAKVLYFRNVHPRIAIRITVRHHWIYNGEQREEIQEHVLPSNPNAGPGVSPLDTRMGCPIPGPTGQRFHWDVTDARPA</sequence>
<feature type="region of interest" description="Disordered" evidence="1">
    <location>
        <begin position="70"/>
        <end position="109"/>
    </location>
</feature>
<keyword evidence="3" id="KW-1185">Reference proteome</keyword>
<evidence type="ECO:0000256" key="1">
    <source>
        <dbReference type="SAM" id="MobiDB-lite"/>
    </source>
</evidence>
<protein>
    <submittedName>
        <fullName evidence="2">Uncharacterized protein</fullName>
    </submittedName>
</protein>
<dbReference type="AlphaFoldDB" id="A0A5C4RXF9"/>
<accession>A0A5C4RXF9</accession>
<comment type="caution">
    <text evidence="2">The sequence shown here is derived from an EMBL/GenBank/DDBJ whole genome shotgun (WGS) entry which is preliminary data.</text>
</comment>
<evidence type="ECO:0000313" key="2">
    <source>
        <dbReference type="EMBL" id="TNJ35695.1"/>
    </source>
</evidence>
<dbReference type="EMBL" id="SMDR01000001">
    <property type="protein sequence ID" value="TNJ35695.1"/>
    <property type="molecule type" value="Genomic_DNA"/>
</dbReference>
<gene>
    <name evidence="2" type="ORF">E1B00_08095</name>
</gene>
<dbReference type="RefSeq" id="WP_139447393.1">
    <property type="nucleotide sequence ID" value="NZ_SMDR01000001.1"/>
</dbReference>
<proteinExistence type="predicted"/>